<dbReference type="EMBL" id="VGJX01000371">
    <property type="protein sequence ID" value="MBM3274906.1"/>
    <property type="molecule type" value="Genomic_DNA"/>
</dbReference>
<accession>A0A937X794</accession>
<dbReference type="Gene3D" id="1.10.1200.10">
    <property type="entry name" value="ACP-like"/>
    <property type="match status" value="1"/>
</dbReference>
<comment type="caution">
    <text evidence="4">The sequence shown here is derived from an EMBL/GenBank/DDBJ whole genome shotgun (WGS) entry which is preliminary data.</text>
</comment>
<feature type="domain" description="Carrier" evidence="3">
    <location>
        <begin position="4"/>
        <end position="84"/>
    </location>
</feature>
<dbReference type="AlphaFoldDB" id="A0A937X794"/>
<evidence type="ECO:0000313" key="4">
    <source>
        <dbReference type="EMBL" id="MBM3274906.1"/>
    </source>
</evidence>
<organism evidence="4 5">
    <name type="scientific">Candidatus Tanganyikabacteria bacterium</name>
    <dbReference type="NCBI Taxonomy" id="2961651"/>
    <lineage>
        <taxon>Bacteria</taxon>
        <taxon>Bacillati</taxon>
        <taxon>Candidatus Sericytochromatia</taxon>
        <taxon>Candidatus Tanganyikabacteria</taxon>
    </lineage>
</organism>
<dbReference type="PROSITE" id="PS50075">
    <property type="entry name" value="CARRIER"/>
    <property type="match status" value="1"/>
</dbReference>
<evidence type="ECO:0000313" key="5">
    <source>
        <dbReference type="Proteomes" id="UP000703893"/>
    </source>
</evidence>
<gene>
    <name evidence="4" type="ORF">FJZ00_07120</name>
</gene>
<dbReference type="InterPro" id="IPR036736">
    <property type="entry name" value="ACP-like_sf"/>
</dbReference>
<evidence type="ECO:0000256" key="1">
    <source>
        <dbReference type="ARBA" id="ARBA00022450"/>
    </source>
</evidence>
<protein>
    <submittedName>
        <fullName evidence="4">Acyl carrier protein</fullName>
    </submittedName>
</protein>
<dbReference type="InterPro" id="IPR009081">
    <property type="entry name" value="PP-bd_ACP"/>
</dbReference>
<keyword evidence="2" id="KW-0597">Phosphoprotein</keyword>
<dbReference type="SUPFAM" id="SSF47336">
    <property type="entry name" value="ACP-like"/>
    <property type="match status" value="1"/>
</dbReference>
<evidence type="ECO:0000256" key="2">
    <source>
        <dbReference type="ARBA" id="ARBA00022553"/>
    </source>
</evidence>
<name>A0A937X794_9BACT</name>
<dbReference type="PROSITE" id="PS00012">
    <property type="entry name" value="PHOSPHOPANTETHEINE"/>
    <property type="match status" value="1"/>
</dbReference>
<dbReference type="Proteomes" id="UP000703893">
    <property type="component" value="Unassembled WGS sequence"/>
</dbReference>
<dbReference type="Pfam" id="PF00550">
    <property type="entry name" value="PP-binding"/>
    <property type="match status" value="1"/>
</dbReference>
<proteinExistence type="predicted"/>
<sequence>MTTPNITATESRLIELLARMLGRKAADLGLDQHLVKDLGIDSVDLLGLVSGIEEEFDIVFPADGHLISNVKTIRELVALVEEYQAG</sequence>
<keyword evidence="1" id="KW-0596">Phosphopantetheine</keyword>
<dbReference type="InterPro" id="IPR006162">
    <property type="entry name" value="Ppantetheine_attach_site"/>
</dbReference>
<reference evidence="4 5" key="1">
    <citation type="submission" date="2019-03" db="EMBL/GenBank/DDBJ databases">
        <title>Lake Tanganyika Metagenome-Assembled Genomes (MAGs).</title>
        <authorList>
            <person name="Tran P."/>
        </authorList>
    </citation>
    <scope>NUCLEOTIDE SEQUENCE [LARGE SCALE GENOMIC DNA]</scope>
    <source>
        <strain evidence="4">K_DeepCast_65m_m2_236</strain>
    </source>
</reference>
<evidence type="ECO:0000259" key="3">
    <source>
        <dbReference type="PROSITE" id="PS50075"/>
    </source>
</evidence>